<comment type="similarity">
    <text evidence="6">Belongs to the ABC-2 integral membrane protein family.</text>
</comment>
<evidence type="ECO:0000256" key="6">
    <source>
        <dbReference type="RuleBase" id="RU361157"/>
    </source>
</evidence>
<dbReference type="GO" id="GO:0043190">
    <property type="term" value="C:ATP-binding cassette (ABC) transporter complex"/>
    <property type="evidence" value="ECO:0007669"/>
    <property type="project" value="InterPro"/>
</dbReference>
<feature type="transmembrane region" description="Helical" evidence="6">
    <location>
        <begin position="59"/>
        <end position="82"/>
    </location>
</feature>
<keyword evidence="3 6" id="KW-1133">Transmembrane helix</keyword>
<evidence type="ECO:0000313" key="8">
    <source>
        <dbReference type="EMBL" id="KEI45971.1"/>
    </source>
</evidence>
<feature type="transmembrane region" description="Helical" evidence="6">
    <location>
        <begin position="103"/>
        <end position="128"/>
    </location>
</feature>
<reference evidence="8 9" key="1">
    <citation type="submission" date="2014-06" db="EMBL/GenBank/DDBJ databases">
        <title>Saccharopolyspora rectivirgula DSM-43113 Genome sequencing.</title>
        <authorList>
            <person name="Barrera C."/>
            <person name="Millon L."/>
            <person name="Rognon B."/>
            <person name="Zaugg C."/>
            <person name="Monod M."/>
        </authorList>
    </citation>
    <scope>NUCLEOTIDE SEQUENCE [LARGE SCALE GENOMIC DNA]</scope>
    <source>
        <strain evidence="8 9">DSM 43113</strain>
    </source>
</reference>
<dbReference type="EMBL" id="JNVU01000004">
    <property type="protein sequence ID" value="KEI45971.1"/>
    <property type="molecule type" value="Genomic_DNA"/>
</dbReference>
<organism evidence="8 9">
    <name type="scientific">Saccharopolyspora rectivirgula</name>
    <dbReference type="NCBI Taxonomy" id="28042"/>
    <lineage>
        <taxon>Bacteria</taxon>
        <taxon>Bacillati</taxon>
        <taxon>Actinomycetota</taxon>
        <taxon>Actinomycetes</taxon>
        <taxon>Pseudonocardiales</taxon>
        <taxon>Pseudonocardiaceae</taxon>
        <taxon>Saccharopolyspora</taxon>
    </lineage>
</organism>
<dbReference type="GO" id="GO:0140359">
    <property type="term" value="F:ABC-type transporter activity"/>
    <property type="evidence" value="ECO:0007669"/>
    <property type="project" value="InterPro"/>
</dbReference>
<feature type="transmembrane region" description="Helical" evidence="6">
    <location>
        <begin position="28"/>
        <end position="47"/>
    </location>
</feature>
<dbReference type="eggNOG" id="COG0842">
    <property type="taxonomic scope" value="Bacteria"/>
</dbReference>
<accession>A0A073B324</accession>
<name>A0A073B324_9PSEU</name>
<evidence type="ECO:0000256" key="3">
    <source>
        <dbReference type="ARBA" id="ARBA00022989"/>
    </source>
</evidence>
<evidence type="ECO:0000256" key="2">
    <source>
        <dbReference type="ARBA" id="ARBA00022692"/>
    </source>
</evidence>
<keyword evidence="4 6" id="KW-0472">Membrane</keyword>
<evidence type="ECO:0000259" key="7">
    <source>
        <dbReference type="PROSITE" id="PS51012"/>
    </source>
</evidence>
<feature type="transmembrane region" description="Helical" evidence="6">
    <location>
        <begin position="175"/>
        <end position="191"/>
    </location>
</feature>
<keyword evidence="6" id="KW-0813">Transport</keyword>
<dbReference type="GO" id="GO:0046677">
    <property type="term" value="P:response to antibiotic"/>
    <property type="evidence" value="ECO:0007669"/>
    <property type="project" value="UniProtKB-KW"/>
</dbReference>
<dbReference type="InterPro" id="IPR051784">
    <property type="entry name" value="Nod_factor_ABC_transporter"/>
</dbReference>
<dbReference type="PANTHER" id="PTHR43229:SF2">
    <property type="entry name" value="NODULATION PROTEIN J"/>
    <property type="match status" value="1"/>
</dbReference>
<dbReference type="PANTHER" id="PTHR43229">
    <property type="entry name" value="NODULATION PROTEIN J"/>
    <property type="match status" value="1"/>
</dbReference>
<dbReference type="RefSeq" id="WP_029721158.1">
    <property type="nucleotide sequence ID" value="NZ_JAJUIW010000029.1"/>
</dbReference>
<gene>
    <name evidence="8" type="ORF">GU90_00890</name>
</gene>
<feature type="domain" description="ABC transmembrane type-2" evidence="7">
    <location>
        <begin position="27"/>
        <end position="263"/>
    </location>
</feature>
<evidence type="ECO:0000313" key="9">
    <source>
        <dbReference type="Proteomes" id="UP000031419"/>
    </source>
</evidence>
<dbReference type="OrthoDB" id="3370990at2"/>
<comment type="subcellular location">
    <subcellularLocation>
        <location evidence="6">Cell membrane</location>
        <topology evidence="6">Multi-pass membrane protein</topology>
    </subcellularLocation>
    <subcellularLocation>
        <location evidence="1">Membrane</location>
        <topology evidence="1">Multi-pass membrane protein</topology>
    </subcellularLocation>
</comment>
<dbReference type="Pfam" id="PF01061">
    <property type="entry name" value="ABC2_membrane"/>
    <property type="match status" value="1"/>
</dbReference>
<dbReference type="AlphaFoldDB" id="A0A073B324"/>
<dbReference type="PROSITE" id="PS51012">
    <property type="entry name" value="ABC_TM2"/>
    <property type="match status" value="1"/>
</dbReference>
<evidence type="ECO:0000256" key="1">
    <source>
        <dbReference type="ARBA" id="ARBA00004141"/>
    </source>
</evidence>
<dbReference type="InterPro" id="IPR013525">
    <property type="entry name" value="ABC2_TM"/>
</dbReference>
<sequence>MTALAVSLRDSSVVAWRNLVNIKRNPDFLLSSTAQPIMFVLLFAYVFGGSLGGEAYREFLIPGIFVQTVAFNSAFTVIGLANDLQKGIVDRFRALPMSRVAVLLGRTSSDLAVSVLTVVIMSLCGLIVGWRLRGSFTEAVLAFLLLLLFSFAMSWVGAFIGLIARSVEVAQSAGLIWLFPVTFISSAFVPAESMPGPLRAVAEWNPITVTADALRKLYGNPIRVTGPPPDSWPYHHAVAYTIASALVIIAVFIPLAVNRYRKVASR</sequence>
<protein>
    <recommendedName>
        <fullName evidence="6">Transport permease protein</fullName>
    </recommendedName>
</protein>
<dbReference type="PIRSF" id="PIRSF006648">
    <property type="entry name" value="DrrB"/>
    <property type="match status" value="1"/>
</dbReference>
<keyword evidence="6" id="KW-1003">Cell membrane</keyword>
<dbReference type="InterPro" id="IPR000412">
    <property type="entry name" value="ABC_2_transport"/>
</dbReference>
<evidence type="ECO:0000256" key="5">
    <source>
        <dbReference type="ARBA" id="ARBA00023251"/>
    </source>
</evidence>
<evidence type="ECO:0000256" key="4">
    <source>
        <dbReference type="ARBA" id="ARBA00023136"/>
    </source>
</evidence>
<comment type="caution">
    <text evidence="8">The sequence shown here is derived from an EMBL/GenBank/DDBJ whole genome shotgun (WGS) entry which is preliminary data.</text>
</comment>
<feature type="transmembrane region" description="Helical" evidence="6">
    <location>
        <begin position="140"/>
        <end position="163"/>
    </location>
</feature>
<feature type="transmembrane region" description="Helical" evidence="6">
    <location>
        <begin position="237"/>
        <end position="257"/>
    </location>
</feature>
<keyword evidence="5" id="KW-0046">Antibiotic resistance</keyword>
<dbReference type="STRING" id="28042.GU90_00890"/>
<keyword evidence="9" id="KW-1185">Reference proteome</keyword>
<dbReference type="InterPro" id="IPR047817">
    <property type="entry name" value="ABC2_TM_bact-type"/>
</dbReference>
<dbReference type="Proteomes" id="UP000031419">
    <property type="component" value="Unassembled WGS sequence"/>
</dbReference>
<proteinExistence type="inferred from homology"/>
<keyword evidence="2 6" id="KW-0812">Transmembrane</keyword>